<evidence type="ECO:0000256" key="2">
    <source>
        <dbReference type="ARBA" id="ARBA00004713"/>
    </source>
</evidence>
<dbReference type="InterPro" id="IPR039901">
    <property type="entry name" value="Kdotransferase"/>
</dbReference>
<keyword evidence="8" id="KW-1003">Cell membrane</keyword>
<dbReference type="OrthoDB" id="9789797at2"/>
<evidence type="ECO:0000256" key="8">
    <source>
        <dbReference type="RuleBase" id="RU365103"/>
    </source>
</evidence>
<proteinExistence type="inferred from homology"/>
<feature type="domain" description="3-deoxy-D-manno-octulosonic-acid transferase N-terminal" evidence="11">
    <location>
        <begin position="52"/>
        <end position="193"/>
    </location>
</feature>
<evidence type="ECO:0000259" key="11">
    <source>
        <dbReference type="Pfam" id="PF04413"/>
    </source>
</evidence>
<dbReference type="Pfam" id="PF04413">
    <property type="entry name" value="Glycos_transf_N"/>
    <property type="match status" value="1"/>
</dbReference>
<organism evidence="12 13">
    <name type="scientific">Frigidibacter albus</name>
    <dbReference type="NCBI Taxonomy" id="1465486"/>
    <lineage>
        <taxon>Bacteria</taxon>
        <taxon>Pseudomonadati</taxon>
        <taxon>Pseudomonadota</taxon>
        <taxon>Alphaproteobacteria</taxon>
        <taxon>Rhodobacterales</taxon>
        <taxon>Paracoccaceae</taxon>
        <taxon>Frigidibacter</taxon>
    </lineage>
</organism>
<sequence>MAKSLALWLALFSARGGAPAPDGPAGPEGPSAPDGSGPLVWLNPGQGARVAGLVQLAQQMRRARRELRFALTLAPGEDAPQGFPPGTAVLPAPAESIPAMRAFLDRLKPDVAVLTGSALPPVLIHETHARGIPLILADAQMTLEGWKARRWRSGLAAALLSRFAAVLAQDGDSARRLRKLGGRRLAVEVTGPIEETSEPLPCNETERESIAGLLRTRPVWFASSCAPEDEQAVLAAHARASQHAHRMLLIVAPADPARGPALAARLAAEGWEVALRSREEEPEEPVQVLIADTEGEMGLWYRLAPVTFMGGTLHPGTCGRSPFEPAALGSAILYGPQEVPQEAAYARLAAAQAARQVSGEAELADALVDLIAADRAATLAHHAWQVSSVGAGASEQVMRAVFAALDARAKDAK</sequence>
<dbReference type="AlphaFoldDB" id="A0A6L8VM18"/>
<comment type="catalytic activity">
    <reaction evidence="7 8">
        <text>lipid IVA (E. coli) + CMP-3-deoxy-beta-D-manno-octulosonate = alpha-Kdo-(2-&gt;6)-lipid IVA (E. coli) + CMP + H(+)</text>
        <dbReference type="Rhea" id="RHEA:28066"/>
        <dbReference type="ChEBI" id="CHEBI:15378"/>
        <dbReference type="ChEBI" id="CHEBI:58603"/>
        <dbReference type="ChEBI" id="CHEBI:60364"/>
        <dbReference type="ChEBI" id="CHEBI:60377"/>
        <dbReference type="ChEBI" id="CHEBI:85987"/>
        <dbReference type="EC" id="2.4.99.12"/>
    </reaction>
</comment>
<dbReference type="RefSeq" id="WP_161347801.1">
    <property type="nucleotide sequence ID" value="NZ_BMGW01000010.1"/>
</dbReference>
<keyword evidence="5 8" id="KW-0808">Transferase</keyword>
<dbReference type="Gene3D" id="3.40.50.2000">
    <property type="entry name" value="Glycogen Phosphorylase B"/>
    <property type="match status" value="1"/>
</dbReference>
<dbReference type="EMBL" id="WWNR01000010">
    <property type="protein sequence ID" value="MZQ90409.1"/>
    <property type="molecule type" value="Genomic_DNA"/>
</dbReference>
<evidence type="ECO:0000256" key="6">
    <source>
        <dbReference type="ARBA" id="ARBA00031445"/>
    </source>
</evidence>
<evidence type="ECO:0000256" key="3">
    <source>
        <dbReference type="ARBA" id="ARBA00012621"/>
    </source>
</evidence>
<evidence type="ECO:0000256" key="7">
    <source>
        <dbReference type="ARBA" id="ARBA00049183"/>
    </source>
</evidence>
<evidence type="ECO:0000256" key="10">
    <source>
        <dbReference type="SAM" id="SignalP"/>
    </source>
</evidence>
<dbReference type="Proteomes" id="UP000477083">
    <property type="component" value="Unassembled WGS sequence"/>
</dbReference>
<dbReference type="EC" id="2.4.99.12" evidence="3 8"/>
<dbReference type="GO" id="GO:0009245">
    <property type="term" value="P:lipid A biosynthetic process"/>
    <property type="evidence" value="ECO:0007669"/>
    <property type="project" value="TreeGrafter"/>
</dbReference>
<dbReference type="PANTHER" id="PTHR42755">
    <property type="entry name" value="3-DEOXY-MANNO-OCTULOSONATE CYTIDYLYLTRANSFERASE"/>
    <property type="match status" value="1"/>
</dbReference>
<feature type="chain" id="PRO_5026887341" description="3-deoxy-D-manno-octulosonic acid transferase" evidence="10">
    <location>
        <begin position="21"/>
        <end position="413"/>
    </location>
</feature>
<dbReference type="UniPathway" id="UPA00958"/>
<evidence type="ECO:0000313" key="13">
    <source>
        <dbReference type="Proteomes" id="UP000477083"/>
    </source>
</evidence>
<comment type="function">
    <text evidence="1 8">Involved in lipopolysaccharide (LPS) biosynthesis. Catalyzes the transfer of 3-deoxy-D-manno-octulosonate (Kdo) residue(s) from CMP-Kdo to lipid IV(A), the tetraacyldisaccharide-1,4'-bisphosphate precursor of lipid A.</text>
</comment>
<comment type="pathway">
    <text evidence="2 8">Bacterial outer membrane biogenesis; LPS core biosynthesis.</text>
</comment>
<dbReference type="PANTHER" id="PTHR42755:SF1">
    <property type="entry name" value="3-DEOXY-D-MANNO-OCTULOSONIC ACID TRANSFERASE, MITOCHONDRIAL-RELATED"/>
    <property type="match status" value="1"/>
</dbReference>
<feature type="region of interest" description="Disordered" evidence="9">
    <location>
        <begin position="18"/>
        <end position="37"/>
    </location>
</feature>
<comment type="caution">
    <text evidence="12">The sequence shown here is derived from an EMBL/GenBank/DDBJ whole genome shotgun (WGS) entry which is preliminary data.</text>
</comment>
<keyword evidence="8" id="KW-0472">Membrane</keyword>
<dbReference type="GO" id="GO:0043842">
    <property type="term" value="F:Kdo transferase activity"/>
    <property type="evidence" value="ECO:0007669"/>
    <property type="project" value="UniProtKB-EC"/>
</dbReference>
<protein>
    <recommendedName>
        <fullName evidence="4 8">3-deoxy-D-manno-octulosonic acid transferase</fullName>
        <shortName evidence="8">Kdo transferase</shortName>
        <ecNumber evidence="3 8">2.4.99.12</ecNumber>
    </recommendedName>
    <alternativeName>
        <fullName evidence="6 8">Lipid IV(A) 3-deoxy-D-manno-octulosonic acid transferase</fullName>
    </alternativeName>
</protein>
<evidence type="ECO:0000256" key="5">
    <source>
        <dbReference type="ARBA" id="ARBA00022679"/>
    </source>
</evidence>
<dbReference type="InterPro" id="IPR038107">
    <property type="entry name" value="Glycos_transf_N_sf"/>
</dbReference>
<keyword evidence="8" id="KW-0448">Lipopolysaccharide biosynthesis</keyword>
<comment type="subcellular location">
    <subcellularLocation>
        <location evidence="8">Cell membrane</location>
    </subcellularLocation>
</comment>
<dbReference type="GO" id="GO:0009244">
    <property type="term" value="P:lipopolysaccharide core region biosynthetic process"/>
    <property type="evidence" value="ECO:0007669"/>
    <property type="project" value="UniProtKB-UniRule"/>
</dbReference>
<accession>A0A6L8VM18</accession>
<feature type="signal peptide" evidence="10">
    <location>
        <begin position="1"/>
        <end position="20"/>
    </location>
</feature>
<evidence type="ECO:0000256" key="4">
    <source>
        <dbReference type="ARBA" id="ARBA00019077"/>
    </source>
</evidence>
<dbReference type="GO" id="GO:0005886">
    <property type="term" value="C:plasma membrane"/>
    <property type="evidence" value="ECO:0007669"/>
    <property type="project" value="UniProtKB-SubCell"/>
</dbReference>
<dbReference type="Gene3D" id="3.40.50.11720">
    <property type="entry name" value="3-Deoxy-D-manno-octulosonic-acid transferase, N-terminal domain"/>
    <property type="match status" value="1"/>
</dbReference>
<keyword evidence="13" id="KW-1185">Reference proteome</keyword>
<evidence type="ECO:0000256" key="1">
    <source>
        <dbReference type="ARBA" id="ARBA00003394"/>
    </source>
</evidence>
<comment type="similarity">
    <text evidence="8">Belongs to the glycosyltransferase group 1 family.</text>
</comment>
<evidence type="ECO:0000313" key="12">
    <source>
        <dbReference type="EMBL" id="MZQ90409.1"/>
    </source>
</evidence>
<gene>
    <name evidence="12" type="ORF">GS660_15030</name>
</gene>
<name>A0A6L8VM18_9RHOB</name>
<reference evidence="12 13" key="1">
    <citation type="submission" date="2020-01" db="EMBL/GenBank/DDBJ databases">
        <title>Frigidibacter albus SP32T (=CGMCC 1.13995T).</title>
        <authorList>
            <person name="Liao X."/>
        </authorList>
    </citation>
    <scope>NUCLEOTIDE SEQUENCE [LARGE SCALE GENOMIC DNA]</scope>
    <source>
        <strain evidence="12 13">SP32</strain>
    </source>
</reference>
<dbReference type="InterPro" id="IPR007507">
    <property type="entry name" value="Glycos_transf_N"/>
</dbReference>
<evidence type="ECO:0000256" key="9">
    <source>
        <dbReference type="SAM" id="MobiDB-lite"/>
    </source>
</evidence>
<keyword evidence="10" id="KW-0732">Signal</keyword>